<comment type="caution">
    <text evidence="1">The sequence shown here is derived from an EMBL/GenBank/DDBJ whole genome shotgun (WGS) entry which is preliminary data.</text>
</comment>
<sequence length="649" mass="70450">MAFGRTRNAAYVFPSSTTLGSAWPSSGDTEHRYASVSAPYNDRDTQGRNSNYSVVSDFIPLEQDITYSSRTAILDTHHPRTGQGPEYVHGQLGNAWQPGFWAQLPWSGVLALLFATLATFACVAVLVVSNGIPIDEWHGFFQPTVYLSIASAVANIALTYALYQGVIISFWRKATGGAALRDLHLYWHSGSSLWGAFEGIARFRGKITSLACIMTFISILRGPLMQRAASVRNIIAHQEGNLSVHSALELPWGYAGRDSGRTSTPSFMNPNFTDIVQAYTQGDDIVGVYAGCNSTCYTSIRGFGFGVECNVTGVPYSLAPETVNSNGEIIPAINVYSADAWAIQTFGHGSATEGGSTGYSTNHALLLNTTLIANATHSYNGSMLQHLCALRAGIVSYPTIISNNTITLQSNSWRNDTFLADRGFRPLPYNSHSNLAGFILAAKGLYEGTASYQFGGGAGWILNLNGASANRYFQRTSPSGNYYYLDTNITWRDPMEDMINSMREIAFRTSLQIAADNTSYPNASQIVPFIGETPKTVYTTNYNYMAGAVLVSFLGVIFVIPTFHGFWELGRPVSFSPLEIAKAFNAPLLQGVQGNGHVNDLLNEVGAMKVRYGDSGTTVSTTAYGDEVRKIEIGPATGIRPPEKGVRYI</sequence>
<dbReference type="Proteomes" id="UP001172386">
    <property type="component" value="Unassembled WGS sequence"/>
</dbReference>
<proteinExistence type="predicted"/>
<organism evidence="1 2">
    <name type="scientific">Neophaeococcomyces mojaviensis</name>
    <dbReference type="NCBI Taxonomy" id="3383035"/>
    <lineage>
        <taxon>Eukaryota</taxon>
        <taxon>Fungi</taxon>
        <taxon>Dikarya</taxon>
        <taxon>Ascomycota</taxon>
        <taxon>Pezizomycotina</taxon>
        <taxon>Eurotiomycetes</taxon>
        <taxon>Chaetothyriomycetidae</taxon>
        <taxon>Chaetothyriales</taxon>
        <taxon>Chaetothyriales incertae sedis</taxon>
        <taxon>Neophaeococcomyces</taxon>
    </lineage>
</organism>
<reference evidence="1" key="1">
    <citation type="submission" date="2022-10" db="EMBL/GenBank/DDBJ databases">
        <title>Culturing micro-colonial fungi from biological soil crusts in the Mojave desert and describing Neophaeococcomyces mojavensis, and introducing the new genera and species Taxawa tesnikishii.</title>
        <authorList>
            <person name="Kurbessoian T."/>
            <person name="Stajich J.E."/>
        </authorList>
    </citation>
    <scope>NUCLEOTIDE SEQUENCE</scope>
    <source>
        <strain evidence="1">JES_112</strain>
    </source>
</reference>
<gene>
    <name evidence="1" type="ORF">H2198_001641</name>
</gene>
<protein>
    <submittedName>
        <fullName evidence="1">Uncharacterized protein</fullName>
    </submittedName>
</protein>
<evidence type="ECO:0000313" key="2">
    <source>
        <dbReference type="Proteomes" id="UP001172386"/>
    </source>
</evidence>
<name>A0ACC3AGB8_9EURO</name>
<evidence type="ECO:0000313" key="1">
    <source>
        <dbReference type="EMBL" id="KAJ9661889.1"/>
    </source>
</evidence>
<dbReference type="EMBL" id="JAPDRQ010000019">
    <property type="protein sequence ID" value="KAJ9661889.1"/>
    <property type="molecule type" value="Genomic_DNA"/>
</dbReference>
<accession>A0ACC3AGB8</accession>
<keyword evidence="2" id="KW-1185">Reference proteome</keyword>